<dbReference type="Pfam" id="PF13411">
    <property type="entry name" value="MerR_1"/>
    <property type="match status" value="1"/>
</dbReference>
<keyword evidence="5" id="KW-0175">Coiled coil</keyword>
<proteinExistence type="predicted"/>
<dbReference type="GO" id="GO:0003700">
    <property type="term" value="F:DNA-binding transcription factor activity"/>
    <property type="evidence" value="ECO:0007669"/>
    <property type="project" value="InterPro"/>
</dbReference>
<reference evidence="7 8" key="1">
    <citation type="journal article" date="2015" name="Sci. Rep.">
        <title>A comparative genomics and reductive dehalogenase gene transcription study of two chloroethene-respiring bacteria, Dehalococcoides mccartyi strains MB and 11a.</title>
        <authorList>
            <person name="Low A."/>
            <person name="Shen Z."/>
            <person name="Cheng D."/>
            <person name="Rogers M.J."/>
            <person name="Lee P.K."/>
            <person name="He J."/>
        </authorList>
    </citation>
    <scope>NUCLEOTIDE SEQUENCE [LARGE SCALE GENOMIC DNA]</scope>
    <source>
        <strain evidence="7 8">MB</strain>
    </source>
</reference>
<dbReference type="EMBL" id="JGYD01000001">
    <property type="protein sequence ID" value="KSV18947.1"/>
    <property type="molecule type" value="Genomic_DNA"/>
</dbReference>
<evidence type="ECO:0000256" key="2">
    <source>
        <dbReference type="ARBA" id="ARBA00023015"/>
    </source>
</evidence>
<dbReference type="InterPro" id="IPR009061">
    <property type="entry name" value="DNA-bd_dom_put_sf"/>
</dbReference>
<dbReference type="RefSeq" id="WP_081042176.1">
    <property type="nucleotide sequence ID" value="NZ_JGYD01000001.1"/>
</dbReference>
<dbReference type="SUPFAM" id="SSF46955">
    <property type="entry name" value="Putative DNA-binding domain"/>
    <property type="match status" value="1"/>
</dbReference>
<dbReference type="PROSITE" id="PS50937">
    <property type="entry name" value="HTH_MERR_2"/>
    <property type="match status" value="1"/>
</dbReference>
<evidence type="ECO:0000313" key="7">
    <source>
        <dbReference type="EMBL" id="KSV18947.1"/>
    </source>
</evidence>
<dbReference type="PATRIC" id="fig|61435.5.peg.51"/>
<dbReference type="Gene3D" id="1.10.1660.10">
    <property type="match status" value="1"/>
</dbReference>
<dbReference type="AlphaFoldDB" id="A0A0V8M5B6"/>
<dbReference type="OrthoDB" id="9791488at2"/>
<protein>
    <submittedName>
        <fullName evidence="7">MerR family transcriptional regulator</fullName>
    </submittedName>
</protein>
<name>A0A0V8M5B6_9CHLR</name>
<evidence type="ECO:0000256" key="3">
    <source>
        <dbReference type="ARBA" id="ARBA00023125"/>
    </source>
</evidence>
<dbReference type="InterPro" id="IPR000551">
    <property type="entry name" value="MerR-type_HTH_dom"/>
</dbReference>
<comment type="caution">
    <text evidence="7">The sequence shown here is derived from an EMBL/GenBank/DDBJ whole genome shotgun (WGS) entry which is preliminary data.</text>
</comment>
<dbReference type="CDD" id="cd01106">
    <property type="entry name" value="HTH_TipAL-Mta"/>
    <property type="match status" value="1"/>
</dbReference>
<evidence type="ECO:0000259" key="6">
    <source>
        <dbReference type="PROSITE" id="PS50937"/>
    </source>
</evidence>
<evidence type="ECO:0000313" key="8">
    <source>
        <dbReference type="Proteomes" id="UP000053577"/>
    </source>
</evidence>
<dbReference type="PRINTS" id="PR00040">
    <property type="entry name" value="HTHMERR"/>
</dbReference>
<accession>A0A0V8M5B6</accession>
<evidence type="ECO:0000256" key="1">
    <source>
        <dbReference type="ARBA" id="ARBA00022491"/>
    </source>
</evidence>
<dbReference type="PANTHER" id="PTHR30204:SF69">
    <property type="entry name" value="MERR-FAMILY TRANSCRIPTIONAL REGULATOR"/>
    <property type="match status" value="1"/>
</dbReference>
<keyword evidence="3" id="KW-0238">DNA-binding</keyword>
<sequence length="149" mass="17169">MTHTDADIQELYQIGDLVRKVGVSLRTIRYYEEEGLLKPTAKTQGGLRLYSERDIFRLKYITTLRHLNMSIEEIKTILSQNAVSSDSRSDLIKRSYYAMILTKQKIDEEQNILNRLKENMAEALESIQSCLECQKPSCTGCSQKKFILA</sequence>
<keyword evidence="2" id="KW-0805">Transcription regulation</keyword>
<keyword evidence="4" id="KW-0804">Transcription</keyword>
<keyword evidence="1" id="KW-0678">Repressor</keyword>
<dbReference type="GO" id="GO:0003677">
    <property type="term" value="F:DNA binding"/>
    <property type="evidence" value="ECO:0007669"/>
    <property type="project" value="UniProtKB-KW"/>
</dbReference>
<feature type="coiled-coil region" evidence="5">
    <location>
        <begin position="99"/>
        <end position="126"/>
    </location>
</feature>
<dbReference type="SMART" id="SM00422">
    <property type="entry name" value="HTH_MERR"/>
    <property type="match status" value="1"/>
</dbReference>
<dbReference type="InterPro" id="IPR047057">
    <property type="entry name" value="MerR_fam"/>
</dbReference>
<evidence type="ECO:0000256" key="5">
    <source>
        <dbReference type="SAM" id="Coils"/>
    </source>
</evidence>
<feature type="domain" description="HTH merR-type" evidence="6">
    <location>
        <begin position="11"/>
        <end position="80"/>
    </location>
</feature>
<evidence type="ECO:0000256" key="4">
    <source>
        <dbReference type="ARBA" id="ARBA00023163"/>
    </source>
</evidence>
<dbReference type="PANTHER" id="PTHR30204">
    <property type="entry name" value="REDOX-CYCLING DRUG-SENSING TRANSCRIPTIONAL ACTIVATOR SOXR"/>
    <property type="match status" value="1"/>
</dbReference>
<dbReference type="Proteomes" id="UP000053577">
    <property type="component" value="Unassembled WGS sequence"/>
</dbReference>
<organism evidence="7 8">
    <name type="scientific">Dehalococcoides mccartyi</name>
    <dbReference type="NCBI Taxonomy" id="61435"/>
    <lineage>
        <taxon>Bacteria</taxon>
        <taxon>Bacillati</taxon>
        <taxon>Chloroflexota</taxon>
        <taxon>Dehalococcoidia</taxon>
        <taxon>Dehalococcoidales</taxon>
        <taxon>Dehalococcoidaceae</taxon>
        <taxon>Dehalococcoides</taxon>
    </lineage>
</organism>
<gene>
    <name evidence="7" type="ORF">DA01_00245</name>
</gene>